<gene>
    <name evidence="1" type="ORF">JCGZ_13562</name>
</gene>
<evidence type="ECO:0000313" key="1">
    <source>
        <dbReference type="EMBL" id="KDP33115.1"/>
    </source>
</evidence>
<proteinExistence type="predicted"/>
<dbReference type="Proteomes" id="UP000027138">
    <property type="component" value="Unassembled WGS sequence"/>
</dbReference>
<dbReference type="EMBL" id="KK914560">
    <property type="protein sequence ID" value="KDP33115.1"/>
    <property type="molecule type" value="Genomic_DNA"/>
</dbReference>
<accession>A0A067KLH7</accession>
<sequence>MEDQENVKWINVPIRGIRNQEVDEVPAQNDGSASFLAVRQKEALTAIEEALVKEDDSDAQALDNNQALMDIEKILFEALMCQEQQQETLAGLGPQEQNNVKEAVVEKQKHSAAAQNIKKPSFAEAELLIKISKVESFLFLLLIEQQNL</sequence>
<protein>
    <submittedName>
        <fullName evidence="1">Uncharacterized protein</fullName>
    </submittedName>
</protein>
<name>A0A067KLH7_JATCU</name>
<keyword evidence="2" id="KW-1185">Reference proteome</keyword>
<dbReference type="AlphaFoldDB" id="A0A067KLH7"/>
<evidence type="ECO:0000313" key="2">
    <source>
        <dbReference type="Proteomes" id="UP000027138"/>
    </source>
</evidence>
<organism evidence="1 2">
    <name type="scientific">Jatropha curcas</name>
    <name type="common">Barbados nut</name>
    <dbReference type="NCBI Taxonomy" id="180498"/>
    <lineage>
        <taxon>Eukaryota</taxon>
        <taxon>Viridiplantae</taxon>
        <taxon>Streptophyta</taxon>
        <taxon>Embryophyta</taxon>
        <taxon>Tracheophyta</taxon>
        <taxon>Spermatophyta</taxon>
        <taxon>Magnoliopsida</taxon>
        <taxon>eudicotyledons</taxon>
        <taxon>Gunneridae</taxon>
        <taxon>Pentapetalae</taxon>
        <taxon>rosids</taxon>
        <taxon>fabids</taxon>
        <taxon>Malpighiales</taxon>
        <taxon>Euphorbiaceae</taxon>
        <taxon>Crotonoideae</taxon>
        <taxon>Jatropheae</taxon>
        <taxon>Jatropha</taxon>
    </lineage>
</organism>
<reference evidence="1 2" key="1">
    <citation type="journal article" date="2014" name="PLoS ONE">
        <title>Global Analysis of Gene Expression Profiles in Physic Nut (Jatropha curcas L.) Seedlings Exposed to Salt Stress.</title>
        <authorList>
            <person name="Zhang L."/>
            <person name="Zhang C."/>
            <person name="Wu P."/>
            <person name="Chen Y."/>
            <person name="Li M."/>
            <person name="Jiang H."/>
            <person name="Wu G."/>
        </authorList>
    </citation>
    <scope>NUCLEOTIDE SEQUENCE [LARGE SCALE GENOMIC DNA]</scope>
    <source>
        <strain evidence="2">cv. GZQX0401</strain>
        <tissue evidence="1">Young leaves</tissue>
    </source>
</reference>